<dbReference type="InterPro" id="IPR036737">
    <property type="entry name" value="OmpA-like_sf"/>
</dbReference>
<sequence length="278" mass="29695">MKTATKLMLAVSAVALAACTKPDLPGSNLGGTFTAERFLEQDHGGSGFNGALAKEYTELARRSANKDQRWYNATAYIAKAEAAEAGADVGPWSPESLGVSGEAANEYDAVVAAILANRGERPEACARAQAMWDQYLEALRGQPGGCPDPEDARALFDEAMLACTGVSYGNSFVVYFGFNRTNLTDTARATLDEVVEAVQALSTQALSVVGHTDTVGSYEYNQGLSERRARRVADALVERGVPRGAMTLAGRGERELAVPTPDNTREPLNRRVEITLSQ</sequence>
<dbReference type="PRINTS" id="PR01021">
    <property type="entry name" value="OMPADOMAIN"/>
</dbReference>
<keyword evidence="8" id="KW-1185">Reference proteome</keyword>
<dbReference type="PANTHER" id="PTHR30329">
    <property type="entry name" value="STATOR ELEMENT OF FLAGELLAR MOTOR COMPLEX"/>
    <property type="match status" value="1"/>
</dbReference>
<dbReference type="Proteomes" id="UP000655420">
    <property type="component" value="Unassembled WGS sequence"/>
</dbReference>
<dbReference type="EMBL" id="JAEHHL010000004">
    <property type="protein sequence ID" value="MBK0399254.1"/>
    <property type="molecule type" value="Genomic_DNA"/>
</dbReference>
<keyword evidence="3" id="KW-0998">Cell outer membrane</keyword>
<evidence type="ECO:0000313" key="8">
    <source>
        <dbReference type="Proteomes" id="UP000655420"/>
    </source>
</evidence>
<dbReference type="PROSITE" id="PS51123">
    <property type="entry name" value="OMPA_2"/>
    <property type="match status" value="1"/>
</dbReference>
<keyword evidence="2 4" id="KW-0472">Membrane</keyword>
<reference evidence="7" key="1">
    <citation type="submission" date="2020-12" db="EMBL/GenBank/DDBJ databases">
        <title>Bacterial taxonomy.</title>
        <authorList>
            <person name="Pan X."/>
        </authorList>
    </citation>
    <scope>NUCLEOTIDE SEQUENCE</scope>
    <source>
        <strain evidence="7">M0105</strain>
    </source>
</reference>
<comment type="subcellular location">
    <subcellularLocation>
        <location evidence="1">Cell outer membrane</location>
    </subcellularLocation>
</comment>
<dbReference type="InterPro" id="IPR006665">
    <property type="entry name" value="OmpA-like"/>
</dbReference>
<dbReference type="SUPFAM" id="SSF103088">
    <property type="entry name" value="OmpA-like"/>
    <property type="match status" value="1"/>
</dbReference>
<organism evidence="7 8">
    <name type="scientific">Thermohalobaculum xanthum</name>
    <dbReference type="NCBI Taxonomy" id="2753746"/>
    <lineage>
        <taxon>Bacteria</taxon>
        <taxon>Pseudomonadati</taxon>
        <taxon>Pseudomonadota</taxon>
        <taxon>Alphaproteobacteria</taxon>
        <taxon>Rhodobacterales</taxon>
        <taxon>Paracoccaceae</taxon>
        <taxon>Thermohalobaculum</taxon>
    </lineage>
</organism>
<dbReference type="GO" id="GO:0009279">
    <property type="term" value="C:cell outer membrane"/>
    <property type="evidence" value="ECO:0007669"/>
    <property type="project" value="UniProtKB-SubCell"/>
</dbReference>
<evidence type="ECO:0000256" key="2">
    <source>
        <dbReference type="ARBA" id="ARBA00023136"/>
    </source>
</evidence>
<dbReference type="Pfam" id="PF00691">
    <property type="entry name" value="OmpA"/>
    <property type="match status" value="1"/>
</dbReference>
<keyword evidence="5" id="KW-0732">Signal</keyword>
<dbReference type="Gene3D" id="3.30.1330.60">
    <property type="entry name" value="OmpA-like domain"/>
    <property type="match status" value="1"/>
</dbReference>
<protein>
    <submittedName>
        <fullName evidence="7">OmpA family protein</fullName>
    </submittedName>
</protein>
<dbReference type="PANTHER" id="PTHR30329:SF21">
    <property type="entry name" value="LIPOPROTEIN YIAD-RELATED"/>
    <property type="match status" value="1"/>
</dbReference>
<dbReference type="RefSeq" id="WP_200609331.1">
    <property type="nucleotide sequence ID" value="NZ_JAEHHL010000004.1"/>
</dbReference>
<evidence type="ECO:0000256" key="3">
    <source>
        <dbReference type="ARBA" id="ARBA00023237"/>
    </source>
</evidence>
<dbReference type="PROSITE" id="PS01068">
    <property type="entry name" value="OMPA_1"/>
    <property type="match status" value="1"/>
</dbReference>
<evidence type="ECO:0000259" key="6">
    <source>
        <dbReference type="PROSITE" id="PS51123"/>
    </source>
</evidence>
<dbReference type="InterPro" id="IPR050330">
    <property type="entry name" value="Bact_OuterMem_StrucFunc"/>
</dbReference>
<evidence type="ECO:0000256" key="5">
    <source>
        <dbReference type="SAM" id="SignalP"/>
    </source>
</evidence>
<dbReference type="AlphaFoldDB" id="A0A8J7M6I3"/>
<dbReference type="InterPro" id="IPR006690">
    <property type="entry name" value="OMPA-like_CS"/>
</dbReference>
<dbReference type="CDD" id="cd07185">
    <property type="entry name" value="OmpA_C-like"/>
    <property type="match status" value="1"/>
</dbReference>
<dbReference type="PROSITE" id="PS51257">
    <property type="entry name" value="PROKAR_LIPOPROTEIN"/>
    <property type="match status" value="1"/>
</dbReference>
<evidence type="ECO:0000313" key="7">
    <source>
        <dbReference type="EMBL" id="MBK0399254.1"/>
    </source>
</evidence>
<evidence type="ECO:0000256" key="4">
    <source>
        <dbReference type="PROSITE-ProRule" id="PRU00473"/>
    </source>
</evidence>
<feature type="chain" id="PRO_5035270590" evidence="5">
    <location>
        <begin position="18"/>
        <end position="278"/>
    </location>
</feature>
<feature type="signal peptide" evidence="5">
    <location>
        <begin position="1"/>
        <end position="17"/>
    </location>
</feature>
<gene>
    <name evidence="7" type="ORF">H0I76_08635</name>
</gene>
<accession>A0A8J7M6I3</accession>
<evidence type="ECO:0000256" key="1">
    <source>
        <dbReference type="ARBA" id="ARBA00004442"/>
    </source>
</evidence>
<dbReference type="InterPro" id="IPR006664">
    <property type="entry name" value="OMP_bac"/>
</dbReference>
<comment type="caution">
    <text evidence="7">The sequence shown here is derived from an EMBL/GenBank/DDBJ whole genome shotgun (WGS) entry which is preliminary data.</text>
</comment>
<proteinExistence type="predicted"/>
<feature type="domain" description="OmpA-like" evidence="6">
    <location>
        <begin position="163"/>
        <end position="278"/>
    </location>
</feature>
<name>A0A8J7M6I3_9RHOB</name>